<organism evidence="3">
    <name type="scientific">Enterobius vermicularis</name>
    <name type="common">Human pinworm</name>
    <dbReference type="NCBI Taxonomy" id="51028"/>
    <lineage>
        <taxon>Eukaryota</taxon>
        <taxon>Metazoa</taxon>
        <taxon>Ecdysozoa</taxon>
        <taxon>Nematoda</taxon>
        <taxon>Chromadorea</taxon>
        <taxon>Rhabditida</taxon>
        <taxon>Spirurina</taxon>
        <taxon>Oxyuridomorpha</taxon>
        <taxon>Oxyuroidea</taxon>
        <taxon>Oxyuridae</taxon>
        <taxon>Enterobius</taxon>
    </lineage>
</organism>
<dbReference type="EMBL" id="UXUI01011592">
    <property type="protein sequence ID" value="VDD96365.1"/>
    <property type="molecule type" value="Genomic_DNA"/>
</dbReference>
<dbReference type="WBParaSite" id="EVEC_0001184801-mRNA-1">
    <property type="protein sequence ID" value="EVEC_0001184801-mRNA-1"/>
    <property type="gene ID" value="EVEC_0001184801"/>
</dbReference>
<name>A0A0N4VLS0_ENTVE</name>
<reference evidence="1 2" key="2">
    <citation type="submission" date="2018-10" db="EMBL/GenBank/DDBJ databases">
        <authorList>
            <consortium name="Pathogen Informatics"/>
        </authorList>
    </citation>
    <scope>NUCLEOTIDE SEQUENCE [LARGE SCALE GENOMIC DNA]</scope>
</reference>
<proteinExistence type="predicted"/>
<protein>
    <submittedName>
        <fullName evidence="3">HORMA domain-containing protein</fullName>
    </submittedName>
</protein>
<sequence>MVFRIVPTPNMASIDPYPSFSELFRAAVFHRFVLSTGMALNLLDEKPVITTKYVPFLSFCAHASLDPGNPQYPIEVLKYGYSS</sequence>
<evidence type="ECO:0000313" key="3">
    <source>
        <dbReference type="WBParaSite" id="EVEC_0001184801-mRNA-1"/>
    </source>
</evidence>
<gene>
    <name evidence="1" type="ORF">EVEC_LOCUS11116</name>
</gene>
<accession>A0A0N4VLS0</accession>
<dbReference type="Proteomes" id="UP000274131">
    <property type="component" value="Unassembled WGS sequence"/>
</dbReference>
<evidence type="ECO:0000313" key="1">
    <source>
        <dbReference type="EMBL" id="VDD96365.1"/>
    </source>
</evidence>
<keyword evidence="2" id="KW-1185">Reference proteome</keyword>
<evidence type="ECO:0000313" key="2">
    <source>
        <dbReference type="Proteomes" id="UP000274131"/>
    </source>
</evidence>
<reference evidence="3" key="1">
    <citation type="submission" date="2017-02" db="UniProtKB">
        <authorList>
            <consortium name="WormBaseParasite"/>
        </authorList>
    </citation>
    <scope>IDENTIFICATION</scope>
</reference>
<dbReference type="AlphaFoldDB" id="A0A0N4VLS0"/>